<dbReference type="Proteomes" id="UP001066276">
    <property type="component" value="Chromosome 5"/>
</dbReference>
<organism evidence="1 2">
    <name type="scientific">Pleurodeles waltl</name>
    <name type="common">Iberian ribbed newt</name>
    <dbReference type="NCBI Taxonomy" id="8319"/>
    <lineage>
        <taxon>Eukaryota</taxon>
        <taxon>Metazoa</taxon>
        <taxon>Chordata</taxon>
        <taxon>Craniata</taxon>
        <taxon>Vertebrata</taxon>
        <taxon>Euteleostomi</taxon>
        <taxon>Amphibia</taxon>
        <taxon>Batrachia</taxon>
        <taxon>Caudata</taxon>
        <taxon>Salamandroidea</taxon>
        <taxon>Salamandridae</taxon>
        <taxon>Pleurodelinae</taxon>
        <taxon>Pleurodeles</taxon>
    </lineage>
</organism>
<protein>
    <submittedName>
        <fullName evidence="1">Uncharacterized protein</fullName>
    </submittedName>
</protein>
<gene>
    <name evidence="1" type="ORF">NDU88_009930</name>
</gene>
<evidence type="ECO:0000313" key="2">
    <source>
        <dbReference type="Proteomes" id="UP001066276"/>
    </source>
</evidence>
<evidence type="ECO:0000313" key="1">
    <source>
        <dbReference type="EMBL" id="KAJ1157215.1"/>
    </source>
</evidence>
<keyword evidence="2" id="KW-1185">Reference proteome</keyword>
<reference evidence="1" key="1">
    <citation type="journal article" date="2022" name="bioRxiv">
        <title>Sequencing and chromosome-scale assembly of the giantPleurodeles waltlgenome.</title>
        <authorList>
            <person name="Brown T."/>
            <person name="Elewa A."/>
            <person name="Iarovenko S."/>
            <person name="Subramanian E."/>
            <person name="Araus A.J."/>
            <person name="Petzold A."/>
            <person name="Susuki M."/>
            <person name="Suzuki K.-i.T."/>
            <person name="Hayashi T."/>
            <person name="Toyoda A."/>
            <person name="Oliveira C."/>
            <person name="Osipova E."/>
            <person name="Leigh N.D."/>
            <person name="Simon A."/>
            <person name="Yun M.H."/>
        </authorList>
    </citation>
    <scope>NUCLEOTIDE SEQUENCE</scope>
    <source>
        <strain evidence="1">20211129_DDA</strain>
        <tissue evidence="1">Liver</tissue>
    </source>
</reference>
<proteinExistence type="predicted"/>
<dbReference type="AlphaFoldDB" id="A0AAV7RZ21"/>
<comment type="caution">
    <text evidence="1">The sequence shown here is derived from an EMBL/GenBank/DDBJ whole genome shotgun (WGS) entry which is preliminary data.</text>
</comment>
<name>A0AAV7RZ21_PLEWA</name>
<dbReference type="EMBL" id="JANPWB010000009">
    <property type="protein sequence ID" value="KAJ1157215.1"/>
    <property type="molecule type" value="Genomic_DNA"/>
</dbReference>
<accession>A0AAV7RZ21</accession>
<sequence length="103" mass="11194">MNAEAEERVERHCVPIGINSIGTVSNIIWGDDVICADCMAPLPCSGYKSPPFQRPPRTPEHINYDTCRDVCIGVLKLTITKTITNCVAQPVPSSALLNLGSIR</sequence>